<gene>
    <name evidence="2" type="ORF">DSM104443_02796</name>
</gene>
<dbReference type="Proteomes" id="UP000501534">
    <property type="component" value="Chromosome"/>
</dbReference>
<feature type="domain" description="Spore protein YkvP/CgeB glycosyl transferase-like" evidence="1">
    <location>
        <begin position="197"/>
        <end position="345"/>
    </location>
</feature>
<dbReference type="InterPro" id="IPR055259">
    <property type="entry name" value="YkvP/CgeB_Glyco_trans-like"/>
</dbReference>
<evidence type="ECO:0000313" key="2">
    <source>
        <dbReference type="EMBL" id="QJR11714.1"/>
    </source>
</evidence>
<dbReference type="EMBL" id="CP053069">
    <property type="protein sequence ID" value="QJR11714.1"/>
    <property type="molecule type" value="Genomic_DNA"/>
</dbReference>
<protein>
    <recommendedName>
        <fullName evidence="1">Spore protein YkvP/CgeB glycosyl transferase-like domain-containing protein</fullName>
    </recommendedName>
</protein>
<keyword evidence="3" id="KW-1185">Reference proteome</keyword>
<reference evidence="2 3" key="1">
    <citation type="submission" date="2020-04" db="EMBL/GenBank/DDBJ databases">
        <title>Usitatibacter rugosus gen. nov., sp. nov. and Usitatibacter palustris sp. nov., novel members of Usitatibacteraceae fam. nov. within the order Nitrosomonadales isolated from soil.</title>
        <authorList>
            <person name="Huber K.J."/>
            <person name="Neumann-Schaal M."/>
            <person name="Geppert A."/>
            <person name="Luckner M."/>
            <person name="Wanner G."/>
            <person name="Overmann J."/>
        </authorList>
    </citation>
    <scope>NUCLEOTIDE SEQUENCE [LARGE SCALE GENOMIC DNA]</scope>
    <source>
        <strain evidence="2 3">0125_3</strain>
    </source>
</reference>
<dbReference type="Pfam" id="PF13524">
    <property type="entry name" value="Glyco_trans_1_2"/>
    <property type="match status" value="1"/>
</dbReference>
<sequence length="360" mass="40001">MKRRLHDLKIAALVGENEPGLLGSYVRAYRSMGCTVVCWDPHAALRRHTKFGRFGRYAVSFLPVDAWTHKANREMILALAQEQPDVVLVSGNAPIRAGALSQLRISVPHAQVVLLWPDSLLNLWRHTIEALPAYDLVATYSRSTIPEFLRLGARSVAWVPFAADTMQFSREVSIADPERRELQSDVCFIGNHRPEREAAIAALVRAGLSVKVWGEPNSWRRHARDKGLVSTYFQGKPLYAEAFAKAIRCSKLCLNPIDPTTFPAANMRFFEIPASGGVALNSSCPEMANIFGEGHAAFYFDSVDSLPAMARELIADSSLRSRIADVAHDLVTRDHTYIHRAQEILRLLGLDGSEKEAIST</sequence>
<evidence type="ECO:0000313" key="3">
    <source>
        <dbReference type="Proteomes" id="UP000501534"/>
    </source>
</evidence>
<dbReference type="KEGG" id="uru:DSM104443_02796"/>
<dbReference type="AlphaFoldDB" id="A0A6M4GYX1"/>
<dbReference type="RefSeq" id="WP_171093283.1">
    <property type="nucleotide sequence ID" value="NZ_CP053069.1"/>
</dbReference>
<accession>A0A6M4GYX1</accession>
<name>A0A6M4GYX1_9PROT</name>
<dbReference type="SUPFAM" id="SSF53756">
    <property type="entry name" value="UDP-Glycosyltransferase/glycogen phosphorylase"/>
    <property type="match status" value="1"/>
</dbReference>
<organism evidence="2 3">
    <name type="scientific">Usitatibacter rugosus</name>
    <dbReference type="NCBI Taxonomy" id="2732067"/>
    <lineage>
        <taxon>Bacteria</taxon>
        <taxon>Pseudomonadati</taxon>
        <taxon>Pseudomonadota</taxon>
        <taxon>Betaproteobacteria</taxon>
        <taxon>Nitrosomonadales</taxon>
        <taxon>Usitatibacteraceae</taxon>
        <taxon>Usitatibacter</taxon>
    </lineage>
</organism>
<evidence type="ECO:0000259" key="1">
    <source>
        <dbReference type="Pfam" id="PF13524"/>
    </source>
</evidence>
<proteinExistence type="predicted"/>